<dbReference type="SUPFAM" id="SSF53474">
    <property type="entry name" value="alpha/beta-Hydrolases"/>
    <property type="match status" value="1"/>
</dbReference>
<evidence type="ECO:0000256" key="1">
    <source>
        <dbReference type="ARBA" id="ARBA00022801"/>
    </source>
</evidence>
<reference evidence="3 4" key="1">
    <citation type="journal article" date="2014" name="Antonie Van Leeuwenhoek">
        <title>Hyphomonas beringensis sp. nov. and Hyphomonas chukchiensis sp. nov., isolated from surface seawater of the Bering Sea and Chukchi Sea.</title>
        <authorList>
            <person name="Li C."/>
            <person name="Lai Q."/>
            <person name="Li G."/>
            <person name="Dong C."/>
            <person name="Wang J."/>
            <person name="Liao Y."/>
            <person name="Shao Z."/>
        </authorList>
    </citation>
    <scope>NUCLEOTIDE SEQUENCE [LARGE SCALE GENOMIC DNA]</scope>
    <source>
        <strain evidence="3 4">BH-BN04-4</strain>
    </source>
</reference>
<protein>
    <recommendedName>
        <fullName evidence="2">BD-FAE-like domain-containing protein</fullName>
    </recommendedName>
</protein>
<dbReference type="InterPro" id="IPR050300">
    <property type="entry name" value="GDXG_lipolytic_enzyme"/>
</dbReference>
<dbReference type="PATRIC" id="fig|1280947.3.peg.1105"/>
<dbReference type="RefSeq" id="WP_051614901.1">
    <property type="nucleotide sequence ID" value="NZ_AWFG01000013.1"/>
</dbReference>
<dbReference type="OrthoDB" id="9771666at2"/>
<feature type="domain" description="BD-FAE-like" evidence="2">
    <location>
        <begin position="65"/>
        <end position="240"/>
    </location>
</feature>
<accession>A0A062UED5</accession>
<name>A0A062UED5_9PROT</name>
<dbReference type="EMBL" id="AWFG01000013">
    <property type="protein sequence ID" value="KCZ59693.1"/>
    <property type="molecule type" value="Genomic_DNA"/>
</dbReference>
<keyword evidence="1" id="KW-0378">Hydrolase</keyword>
<dbReference type="PANTHER" id="PTHR48081">
    <property type="entry name" value="AB HYDROLASE SUPERFAMILY PROTEIN C4A8.06C"/>
    <property type="match status" value="1"/>
</dbReference>
<dbReference type="AlphaFoldDB" id="A0A062UED5"/>
<dbReference type="Pfam" id="PF20434">
    <property type="entry name" value="BD-FAE"/>
    <property type="match status" value="1"/>
</dbReference>
<dbReference type="GO" id="GO:0016787">
    <property type="term" value="F:hydrolase activity"/>
    <property type="evidence" value="ECO:0007669"/>
    <property type="project" value="UniProtKB-KW"/>
</dbReference>
<dbReference type="Proteomes" id="UP000027190">
    <property type="component" value="Unassembled WGS sequence"/>
</dbReference>
<evidence type="ECO:0000259" key="2">
    <source>
        <dbReference type="Pfam" id="PF20434"/>
    </source>
</evidence>
<dbReference type="Gene3D" id="3.40.50.1820">
    <property type="entry name" value="alpha/beta hydrolase"/>
    <property type="match status" value="1"/>
</dbReference>
<proteinExistence type="predicted"/>
<evidence type="ECO:0000313" key="3">
    <source>
        <dbReference type="EMBL" id="KCZ59693.1"/>
    </source>
</evidence>
<keyword evidence="4" id="KW-1185">Reference proteome</keyword>
<dbReference type="eggNOG" id="COG0657">
    <property type="taxonomic scope" value="Bacteria"/>
</dbReference>
<dbReference type="InterPro" id="IPR029058">
    <property type="entry name" value="AB_hydrolase_fold"/>
</dbReference>
<sequence>MVTAEQLALEAWCRGEQVFLWPDGVPGGAFAAQAVPDGWPQTQIRNTAQPYVRVFRSASPNGRSLLVIPGGAYTFVSIANEGVDIARSMTAKGYTVFVLVHRLPCEGWDYPSKVALQDARRALALIGEMSAALGTDATQVHVLGFSAGGHLAASLATRPGDETTDASSLRSMALIYPVISHEKRIGNALSTQSLLGDDPSADMIALHSPAQHVSADTPPGFFVHALDDADVPSENSLLMVGAMQAAGRPVDLHLFETGGHGFGLGDPHLPVGHWIELYCAWLDRNDDKPKSARDAR</sequence>
<evidence type="ECO:0000313" key="4">
    <source>
        <dbReference type="Proteomes" id="UP000027190"/>
    </source>
</evidence>
<dbReference type="InterPro" id="IPR049492">
    <property type="entry name" value="BD-FAE-like_dom"/>
</dbReference>
<organism evidence="3 4">
    <name type="scientific">Hyphomonas chukchiensis</name>
    <dbReference type="NCBI Taxonomy" id="1280947"/>
    <lineage>
        <taxon>Bacteria</taxon>
        <taxon>Pseudomonadati</taxon>
        <taxon>Pseudomonadota</taxon>
        <taxon>Alphaproteobacteria</taxon>
        <taxon>Hyphomonadales</taxon>
        <taxon>Hyphomonadaceae</taxon>
        <taxon>Hyphomonas</taxon>
    </lineage>
</organism>
<dbReference type="STRING" id="1280947.HY30_13895"/>
<dbReference type="PANTHER" id="PTHR48081:SF6">
    <property type="entry name" value="PEPTIDASE S9 PROLYL OLIGOPEPTIDASE CATALYTIC DOMAIN-CONTAINING PROTEIN"/>
    <property type="match status" value="1"/>
</dbReference>
<gene>
    <name evidence="3" type="ORF">HY30_13895</name>
</gene>
<comment type="caution">
    <text evidence="3">The sequence shown here is derived from an EMBL/GenBank/DDBJ whole genome shotgun (WGS) entry which is preliminary data.</text>
</comment>